<name>A0ABU3A0M7_9GAMM</name>
<comment type="caution">
    <text evidence="3">The sequence shown here is derived from an EMBL/GenBank/DDBJ whole genome shotgun (WGS) entry which is preliminary data.</text>
</comment>
<organism evidence="3 4">
    <name type="scientific">Thalassotalea castellviae</name>
    <dbReference type="NCBI Taxonomy" id="3075612"/>
    <lineage>
        <taxon>Bacteria</taxon>
        <taxon>Pseudomonadati</taxon>
        <taxon>Pseudomonadota</taxon>
        <taxon>Gammaproteobacteria</taxon>
        <taxon>Alteromonadales</taxon>
        <taxon>Colwelliaceae</taxon>
        <taxon>Thalassotalea</taxon>
    </lineage>
</organism>
<proteinExistence type="predicted"/>
<accession>A0ABU3A0M7</accession>
<dbReference type="PROSITE" id="PS51724">
    <property type="entry name" value="SPOR"/>
    <property type="match status" value="1"/>
</dbReference>
<dbReference type="Proteomes" id="UP001266357">
    <property type="component" value="Unassembled WGS sequence"/>
</dbReference>
<keyword evidence="1" id="KW-0472">Membrane</keyword>
<feature type="transmembrane region" description="Helical" evidence="1">
    <location>
        <begin position="203"/>
        <end position="222"/>
    </location>
</feature>
<keyword evidence="4" id="KW-1185">Reference proteome</keyword>
<feature type="domain" description="SPOR" evidence="2">
    <location>
        <begin position="392"/>
        <end position="469"/>
    </location>
</feature>
<sequence>MSSLAQALETPTQSESVTTISAIARVDYILRFSKQAVMVVDEQIALCSSVGSQFLSNLSPDHNAAYITMSAKLNDLQVRCRIIEQLFGNTLFDPEQSVAVSLINLVKKHQQPVTIVIDNAHLLSLQLTHELCQLAEVAKRSDHQVSILMLSTPQGGLKICQNPTLFHKKLAIISAQTGQLISHNAKQFKPPKNYLAITPMKKWLAFFIMLALLAAGSVYFLFKRDVFGFSTAMHDHLVNQTELSDKPVTLPDTFIQIDKDTNVVATKNKQATANDILTSLLGRPIDDIKLEVTTPQAAQPVDIINAIEAYNQNADVKATTESELTSEQKRAMEPVFVTPVNDVVVAEKKTESIDKASDMNIESVEVIPANNAIDDNQQVTKSEPAIIKGQYQGQEQGFVIQIAGFTQQNILDEFMAEYQSLPLFQYKRVVNDEIMTIVTSEYFQDRQQAEQAIGQLPQTIQERSPWIKAITTINDEINRFQRSQSVENQVTIPVS</sequence>
<dbReference type="InterPro" id="IPR007730">
    <property type="entry name" value="SPOR-like_dom"/>
</dbReference>
<keyword evidence="1" id="KW-1133">Transmembrane helix</keyword>
<protein>
    <recommendedName>
        <fullName evidence="2">SPOR domain-containing protein</fullName>
    </recommendedName>
</protein>
<evidence type="ECO:0000313" key="3">
    <source>
        <dbReference type="EMBL" id="MDT0603730.1"/>
    </source>
</evidence>
<evidence type="ECO:0000259" key="2">
    <source>
        <dbReference type="PROSITE" id="PS51724"/>
    </source>
</evidence>
<dbReference type="RefSeq" id="WP_311580510.1">
    <property type="nucleotide sequence ID" value="NZ_JAVRIF010000004.1"/>
</dbReference>
<evidence type="ECO:0000256" key="1">
    <source>
        <dbReference type="SAM" id="Phobius"/>
    </source>
</evidence>
<evidence type="ECO:0000313" key="4">
    <source>
        <dbReference type="Proteomes" id="UP001266357"/>
    </source>
</evidence>
<dbReference type="EMBL" id="JAVRIF010000004">
    <property type="protein sequence ID" value="MDT0603730.1"/>
    <property type="molecule type" value="Genomic_DNA"/>
</dbReference>
<dbReference type="InterPro" id="IPR036680">
    <property type="entry name" value="SPOR-like_sf"/>
</dbReference>
<dbReference type="Gene3D" id="3.30.70.1070">
    <property type="entry name" value="Sporulation related repeat"/>
    <property type="match status" value="1"/>
</dbReference>
<keyword evidence="1" id="KW-0812">Transmembrane</keyword>
<reference evidence="3 4" key="1">
    <citation type="submission" date="2023-09" db="EMBL/GenBank/DDBJ databases">
        <authorList>
            <person name="Rey-Velasco X."/>
        </authorList>
    </citation>
    <scope>NUCLEOTIDE SEQUENCE [LARGE SCALE GENOMIC DNA]</scope>
    <source>
        <strain evidence="3 4">W431</strain>
    </source>
</reference>
<gene>
    <name evidence="3" type="ORF">RM573_09005</name>
</gene>